<keyword evidence="7 8" id="KW-0411">Iron-sulfur</keyword>
<evidence type="ECO:0000256" key="4">
    <source>
        <dbReference type="ARBA" id="ARBA00022723"/>
    </source>
</evidence>
<accession>A0ABW0U434</accession>
<dbReference type="PROSITE" id="PS51379">
    <property type="entry name" value="4FE4S_FER_2"/>
    <property type="match status" value="1"/>
</dbReference>
<evidence type="ECO:0000256" key="7">
    <source>
        <dbReference type="ARBA" id="ARBA00023014"/>
    </source>
</evidence>
<comment type="cofactor">
    <cofactor evidence="1">
        <name>[4Fe-4S] cluster</name>
        <dbReference type="ChEBI" id="CHEBI:49883"/>
    </cofactor>
</comment>
<dbReference type="InterPro" id="IPR017896">
    <property type="entry name" value="4Fe4S_Fe-S-bd"/>
</dbReference>
<evidence type="ECO:0000256" key="2">
    <source>
        <dbReference type="ARBA" id="ARBA00022448"/>
    </source>
</evidence>
<comment type="function">
    <text evidence="8">Ferredoxins are iron-sulfur proteins that transfer electrons in a wide variety of metabolic reactions.</text>
</comment>
<dbReference type="Gene3D" id="3.30.70.20">
    <property type="match status" value="1"/>
</dbReference>
<evidence type="ECO:0000256" key="3">
    <source>
        <dbReference type="ARBA" id="ARBA00022485"/>
    </source>
</evidence>
<evidence type="ECO:0000256" key="1">
    <source>
        <dbReference type="ARBA" id="ARBA00001966"/>
    </source>
</evidence>
<keyword evidence="5 8" id="KW-0249">Electron transport</keyword>
<dbReference type="SUPFAM" id="SSF54862">
    <property type="entry name" value="4Fe-4S ferredoxins"/>
    <property type="match status" value="1"/>
</dbReference>
<keyword evidence="4 8" id="KW-0479">Metal-binding</keyword>
<evidence type="ECO:0000256" key="8">
    <source>
        <dbReference type="RuleBase" id="RU368020"/>
    </source>
</evidence>
<dbReference type="RefSeq" id="WP_270895233.1">
    <property type="nucleotide sequence ID" value="NZ_JBHSPF010000012.1"/>
</dbReference>
<proteinExistence type="predicted"/>
<sequence>MAIYTMVNQDTCISCGACGASAPDLFDYNEEGLSYFIGDNNLGNTPIDEDLIDDLEDAIDGCPTDSIKMSKEAFNGDPSKADSVTV</sequence>
<dbReference type="PANTHER" id="PTHR39163:SF1">
    <property type="entry name" value="FERREDOXIN"/>
    <property type="match status" value="1"/>
</dbReference>
<evidence type="ECO:0000259" key="9">
    <source>
        <dbReference type="PROSITE" id="PS51379"/>
    </source>
</evidence>
<feature type="domain" description="4Fe-4S ferredoxin-type" evidence="9">
    <location>
        <begin position="3"/>
        <end position="31"/>
    </location>
</feature>
<keyword evidence="2 8" id="KW-0813">Transport</keyword>
<dbReference type="EMBL" id="JBHSPF010000012">
    <property type="protein sequence ID" value="MFC5627713.1"/>
    <property type="molecule type" value="Genomic_DNA"/>
</dbReference>
<reference evidence="11" key="1">
    <citation type="journal article" date="2019" name="Int. J. Syst. Evol. Microbiol.">
        <title>The Global Catalogue of Microorganisms (GCM) 10K type strain sequencing project: providing services to taxonomists for standard genome sequencing and annotation.</title>
        <authorList>
            <consortium name="The Broad Institute Genomics Platform"/>
            <consortium name="The Broad Institute Genome Sequencing Center for Infectious Disease"/>
            <person name="Wu L."/>
            <person name="Ma J."/>
        </authorList>
    </citation>
    <scope>NUCLEOTIDE SEQUENCE [LARGE SCALE GENOMIC DNA]</scope>
    <source>
        <strain evidence="11">CGMCC 1.15790</strain>
    </source>
</reference>
<dbReference type="InterPro" id="IPR052395">
    <property type="entry name" value="ET_Ferredoxin"/>
</dbReference>
<comment type="caution">
    <text evidence="10">The sequence shown here is derived from an EMBL/GenBank/DDBJ whole genome shotgun (WGS) entry which is preliminary data.</text>
</comment>
<evidence type="ECO:0000313" key="10">
    <source>
        <dbReference type="EMBL" id="MFC5627713.1"/>
    </source>
</evidence>
<dbReference type="PRINTS" id="PR00352">
    <property type="entry name" value="3FE4SFRDOXIN"/>
</dbReference>
<evidence type="ECO:0000256" key="6">
    <source>
        <dbReference type="ARBA" id="ARBA00023004"/>
    </source>
</evidence>
<evidence type="ECO:0000256" key="5">
    <source>
        <dbReference type="ARBA" id="ARBA00022982"/>
    </source>
</evidence>
<evidence type="ECO:0000313" key="11">
    <source>
        <dbReference type="Proteomes" id="UP001596143"/>
    </source>
</evidence>
<keyword evidence="11" id="KW-1185">Reference proteome</keyword>
<dbReference type="PANTHER" id="PTHR39163">
    <property type="entry name" value="FERREDOXIN"/>
    <property type="match status" value="1"/>
</dbReference>
<keyword evidence="6 8" id="KW-0408">Iron</keyword>
<keyword evidence="3" id="KW-0004">4Fe-4S</keyword>
<dbReference type="InterPro" id="IPR001080">
    <property type="entry name" value="3Fe4S_ferredoxin"/>
</dbReference>
<gene>
    <name evidence="10" type="ORF">ACFPTR_02210</name>
</gene>
<protein>
    <recommendedName>
        <fullName evidence="8">Ferredoxin</fullName>
    </recommendedName>
</protein>
<dbReference type="Proteomes" id="UP001596143">
    <property type="component" value="Unassembled WGS sequence"/>
</dbReference>
<organism evidence="10 11">
    <name type="scientific">Aliibacillus thermotolerans</name>
    <dbReference type="NCBI Taxonomy" id="1834418"/>
    <lineage>
        <taxon>Bacteria</taxon>
        <taxon>Bacillati</taxon>
        <taxon>Bacillota</taxon>
        <taxon>Bacilli</taxon>
        <taxon>Bacillales</taxon>
        <taxon>Bacillaceae</taxon>
        <taxon>Aliibacillus</taxon>
    </lineage>
</organism>
<name>A0ABW0U434_9BACI</name>
<dbReference type="Pfam" id="PF13370">
    <property type="entry name" value="Fer4_13"/>
    <property type="match status" value="1"/>
</dbReference>